<sequence>MNSVWMSARHAMPVLALGSAFALATPAASAGDFSFGGKVFADISQLQKQDHAAGTDTRAWDVDLKRLYLDADYAFDPAWSVHVTTDVNWLRGERDPDVWLKHAYVQRQWDGGTRLRVGVDDMPALALTSKWYGYRYIDPIGTSIQKIDSAADWGVHLTGVLAPKVDYAVSVVTGGGYKHPTHGRRADVEAMVTWHTSEHTMLALGGFDGQLAASADARPLYHTARRLDLLAAYASDVWRLGMRYSYASNWTTLYSVNSERNGSWSAWGSVQVAPQWSVFARYDRAQPTRLNDPSRRAMYANAGVQWQPVKRLRLALAFKRNALRRDNGEIRRSNEAGIWSEYSF</sequence>
<dbReference type="RefSeq" id="WP_156458912.1">
    <property type="nucleotide sequence ID" value="NZ_JALBWS010000013.1"/>
</dbReference>
<gene>
    <name evidence="2" type="ORF">ACFPK0_11780</name>
</gene>
<evidence type="ECO:0000313" key="2">
    <source>
        <dbReference type="EMBL" id="MFC5440696.1"/>
    </source>
</evidence>
<feature type="chain" id="PRO_5046439025" description="Porin" evidence="1">
    <location>
        <begin position="31"/>
        <end position="344"/>
    </location>
</feature>
<evidence type="ECO:0000256" key="1">
    <source>
        <dbReference type="SAM" id="SignalP"/>
    </source>
</evidence>
<dbReference type="Gene3D" id="2.40.160.10">
    <property type="entry name" value="Porin"/>
    <property type="match status" value="1"/>
</dbReference>
<dbReference type="EMBL" id="JBHSMM010000002">
    <property type="protein sequence ID" value="MFC5440696.1"/>
    <property type="molecule type" value="Genomic_DNA"/>
</dbReference>
<dbReference type="Proteomes" id="UP001596018">
    <property type="component" value="Unassembled WGS sequence"/>
</dbReference>
<keyword evidence="1" id="KW-0732">Signal</keyword>
<protein>
    <recommendedName>
        <fullName evidence="4">Porin</fullName>
    </recommendedName>
</protein>
<keyword evidence="3" id="KW-1185">Reference proteome</keyword>
<proteinExistence type="predicted"/>
<name>A0ABW0JYL6_9GAMM</name>
<accession>A0ABW0JYL6</accession>
<feature type="signal peptide" evidence="1">
    <location>
        <begin position="1"/>
        <end position="30"/>
    </location>
</feature>
<dbReference type="InterPro" id="IPR023614">
    <property type="entry name" value="Porin_dom_sf"/>
</dbReference>
<evidence type="ECO:0008006" key="4">
    <source>
        <dbReference type="Google" id="ProtNLM"/>
    </source>
</evidence>
<reference evidence="3" key="1">
    <citation type="journal article" date="2019" name="Int. J. Syst. Evol. Microbiol.">
        <title>The Global Catalogue of Microorganisms (GCM) 10K type strain sequencing project: providing services to taxonomists for standard genome sequencing and annotation.</title>
        <authorList>
            <consortium name="The Broad Institute Genomics Platform"/>
            <consortium name="The Broad Institute Genome Sequencing Center for Infectious Disease"/>
            <person name="Wu L."/>
            <person name="Ma J."/>
        </authorList>
    </citation>
    <scope>NUCLEOTIDE SEQUENCE [LARGE SCALE GENOMIC DNA]</scope>
    <source>
        <strain evidence="3">KACC 12822</strain>
    </source>
</reference>
<comment type="caution">
    <text evidence="2">The sequence shown here is derived from an EMBL/GenBank/DDBJ whole genome shotgun (WGS) entry which is preliminary data.</text>
</comment>
<dbReference type="SUPFAM" id="SSF56935">
    <property type="entry name" value="Porins"/>
    <property type="match status" value="1"/>
</dbReference>
<evidence type="ECO:0000313" key="3">
    <source>
        <dbReference type="Proteomes" id="UP001596018"/>
    </source>
</evidence>
<organism evidence="2 3">
    <name type="scientific">Rhodanobacter ginsenosidimutans</name>
    <dbReference type="NCBI Taxonomy" id="490571"/>
    <lineage>
        <taxon>Bacteria</taxon>
        <taxon>Pseudomonadati</taxon>
        <taxon>Pseudomonadota</taxon>
        <taxon>Gammaproteobacteria</taxon>
        <taxon>Lysobacterales</taxon>
        <taxon>Rhodanobacteraceae</taxon>
        <taxon>Rhodanobacter</taxon>
    </lineage>
</organism>